<evidence type="ECO:0000313" key="2">
    <source>
        <dbReference type="Proteomes" id="UP000265703"/>
    </source>
</evidence>
<protein>
    <recommendedName>
        <fullName evidence="3">F-box domain-containing protein</fullName>
    </recommendedName>
</protein>
<dbReference type="Proteomes" id="UP000265703">
    <property type="component" value="Unassembled WGS sequence"/>
</dbReference>
<dbReference type="Gene3D" id="3.80.10.10">
    <property type="entry name" value="Ribonuclease Inhibitor"/>
    <property type="match status" value="1"/>
</dbReference>
<comment type="caution">
    <text evidence="1">The sequence shown here is derived from an EMBL/GenBank/DDBJ whole genome shotgun (WGS) entry which is preliminary data.</text>
</comment>
<dbReference type="OrthoDB" id="4192220at2759"/>
<proteinExistence type="predicted"/>
<dbReference type="EMBL" id="QKYT01000342">
    <property type="protein sequence ID" value="RIA86809.1"/>
    <property type="molecule type" value="Genomic_DNA"/>
</dbReference>
<evidence type="ECO:0000313" key="1">
    <source>
        <dbReference type="EMBL" id="RIA86809.1"/>
    </source>
</evidence>
<organism evidence="1 2">
    <name type="scientific">Glomus cerebriforme</name>
    <dbReference type="NCBI Taxonomy" id="658196"/>
    <lineage>
        <taxon>Eukaryota</taxon>
        <taxon>Fungi</taxon>
        <taxon>Fungi incertae sedis</taxon>
        <taxon>Mucoromycota</taxon>
        <taxon>Glomeromycotina</taxon>
        <taxon>Glomeromycetes</taxon>
        <taxon>Glomerales</taxon>
        <taxon>Glomeraceae</taxon>
        <taxon>Glomus</taxon>
    </lineage>
</organism>
<reference evidence="1 2" key="1">
    <citation type="submission" date="2018-06" db="EMBL/GenBank/DDBJ databases">
        <title>Comparative genomics reveals the genomic features of Rhizophagus irregularis, R. cerebriforme, R. diaphanum and Gigaspora rosea, and their symbiotic lifestyle signature.</title>
        <authorList>
            <person name="Morin E."/>
            <person name="San Clemente H."/>
            <person name="Chen E.C.H."/>
            <person name="De La Providencia I."/>
            <person name="Hainaut M."/>
            <person name="Kuo A."/>
            <person name="Kohler A."/>
            <person name="Murat C."/>
            <person name="Tang N."/>
            <person name="Roy S."/>
            <person name="Loubradou J."/>
            <person name="Henrissat B."/>
            <person name="Grigoriev I.V."/>
            <person name="Corradi N."/>
            <person name="Roux C."/>
            <person name="Martin F.M."/>
        </authorList>
    </citation>
    <scope>NUCLEOTIDE SEQUENCE [LARGE SCALE GENOMIC DNA]</scope>
    <source>
        <strain evidence="1 2">DAOM 227022</strain>
    </source>
</reference>
<keyword evidence="2" id="KW-1185">Reference proteome</keyword>
<name>A0A397SPG5_9GLOM</name>
<dbReference type="InterPro" id="IPR032675">
    <property type="entry name" value="LRR_dom_sf"/>
</dbReference>
<dbReference type="AlphaFoldDB" id="A0A397SPG5"/>
<accession>A0A397SPG5</accession>
<sequence>MIFQELNDDGNPIFSCLLVNKFWCKLIVPILWRNPLKVIKHIKLKGEKKLNIIFNIIILHLSEESRNFLKSKDINIIPTEQQKLSFNYVSFCKYIGIVQEITSSIGLCNILTSSQRKLLREELFKLFISECSNIIFLKTSNIIYSEGYLYKFYHHPIYDYPGANISLSNLCELKCRSDDSDLIFCGLAKICRSIEKITMVLTYGNHYLAELIKAQNKIKYIKLFNASDKYYKHSRFEDIFQALEKQAYSILYLNLNYIDSSFLLSKFVNLETLILPNSRDFKNLETAIYSNLQILELGRYTTLNIATNIIQNTNGNLWKVKIDVYEFETSRKYIQAIYKCCPNIKYASIYLNNQNLNDDVVNFLIKCQYLEAVEINIRDKNFDGENFLNLLVRFAPISLYKITINFNDFTTESLNLFFSNWKNRKTLHIYNKCWSHNYEDYNFEEVVLKRDNDFWDDDYKKRKFYV</sequence>
<gene>
    <name evidence="1" type="ORF">C1645_828686</name>
</gene>
<evidence type="ECO:0008006" key="3">
    <source>
        <dbReference type="Google" id="ProtNLM"/>
    </source>
</evidence>